<dbReference type="Proteomes" id="UP001465755">
    <property type="component" value="Unassembled WGS sequence"/>
</dbReference>
<dbReference type="EMBL" id="JALJOQ010000081">
    <property type="protein sequence ID" value="KAK9800762.1"/>
    <property type="molecule type" value="Genomic_DNA"/>
</dbReference>
<keyword evidence="2" id="KW-1185">Reference proteome</keyword>
<name>A0AAW1NZY6_9CHLO</name>
<evidence type="ECO:0000313" key="2">
    <source>
        <dbReference type="Proteomes" id="UP001465755"/>
    </source>
</evidence>
<dbReference type="InterPro" id="IPR036188">
    <property type="entry name" value="FAD/NAD-bd_sf"/>
</dbReference>
<dbReference type="PANTHER" id="PTHR16128:SF5">
    <property type="entry name" value="FAD_NAD(P)-BINDING OXIDOREDUCTASE FAMILY PROTEIN"/>
    <property type="match status" value="1"/>
</dbReference>
<dbReference type="PANTHER" id="PTHR16128">
    <property type="entry name" value="FAD/NAD(P)-BINDING OXIDOREDUCTASE FAMILY PROTEIN"/>
    <property type="match status" value="1"/>
</dbReference>
<proteinExistence type="predicted"/>
<evidence type="ECO:0000313" key="1">
    <source>
        <dbReference type="EMBL" id="KAK9800762.1"/>
    </source>
</evidence>
<sequence>MVDVYDMGFRGPGGRASTRKYEGQQFDHGCQFLGQGVPQSFVKDLEASGVLHQWKGRFGLIDSKGHFEANGHLSATRSDFCGLSSGAALYVGMPGMSAICAHLTEASGITAHWRHQVTGLDRDTSGAWSLKAKVRQPGDAPAEHASYGPFDAVVLADTLLTKPGSPFALDSQAAEQSDVVRQMRTVTSKPATTLMVVLPSDESISFDAAVVDDPIIKWIAKDSAKPGRKASSGHTCWTVVSTSECHAC</sequence>
<dbReference type="AlphaFoldDB" id="A0AAW1NZY6"/>
<accession>A0AAW1NZY6</accession>
<comment type="caution">
    <text evidence="1">The sequence shown here is derived from an EMBL/GenBank/DDBJ whole genome shotgun (WGS) entry which is preliminary data.</text>
</comment>
<protein>
    <submittedName>
        <fullName evidence="1">Uncharacterized protein</fullName>
    </submittedName>
</protein>
<organism evidence="1 2">
    <name type="scientific">Symbiochloris irregularis</name>
    <dbReference type="NCBI Taxonomy" id="706552"/>
    <lineage>
        <taxon>Eukaryota</taxon>
        <taxon>Viridiplantae</taxon>
        <taxon>Chlorophyta</taxon>
        <taxon>core chlorophytes</taxon>
        <taxon>Trebouxiophyceae</taxon>
        <taxon>Trebouxiales</taxon>
        <taxon>Trebouxiaceae</taxon>
        <taxon>Symbiochloris</taxon>
    </lineage>
</organism>
<dbReference type="SUPFAM" id="SSF51905">
    <property type="entry name" value="FAD/NAD(P)-binding domain"/>
    <property type="match status" value="1"/>
</dbReference>
<dbReference type="Gene3D" id="3.90.660.10">
    <property type="match status" value="1"/>
</dbReference>
<gene>
    <name evidence="1" type="ORF">WJX73_008470</name>
</gene>
<reference evidence="1 2" key="1">
    <citation type="journal article" date="2024" name="Nat. Commun.">
        <title>Phylogenomics reveals the evolutionary origins of lichenization in chlorophyte algae.</title>
        <authorList>
            <person name="Puginier C."/>
            <person name="Libourel C."/>
            <person name="Otte J."/>
            <person name="Skaloud P."/>
            <person name="Haon M."/>
            <person name="Grisel S."/>
            <person name="Petersen M."/>
            <person name="Berrin J.G."/>
            <person name="Delaux P.M."/>
            <person name="Dal Grande F."/>
            <person name="Keller J."/>
        </authorList>
    </citation>
    <scope>NUCLEOTIDE SEQUENCE [LARGE SCALE GENOMIC DNA]</scope>
    <source>
        <strain evidence="1 2">SAG 2036</strain>
    </source>
</reference>